<evidence type="ECO:0000313" key="2">
    <source>
        <dbReference type="EMBL" id="SUJ09859.1"/>
    </source>
</evidence>
<proteinExistence type="predicted"/>
<evidence type="ECO:0000313" key="3">
    <source>
        <dbReference type="Proteomes" id="UP000254893"/>
    </source>
</evidence>
<keyword evidence="1" id="KW-0732">Signal</keyword>
<name>A0A380C159_SPHSI</name>
<sequence length="111" mass="13027">MKLKYSIFTALLLSIWSYSSAQDFKYQEKKGRKVFPDQQIPLLDTVKRLQVYPVKPDEVKDRKGEIPTLKLYGRDSARMPGTKKLDELDQHPLKEAYNFRPLLLKDSLLKK</sequence>
<reference evidence="2 3" key="1">
    <citation type="submission" date="2018-06" db="EMBL/GenBank/DDBJ databases">
        <authorList>
            <consortium name="Pathogen Informatics"/>
            <person name="Doyle S."/>
        </authorList>
    </citation>
    <scope>NUCLEOTIDE SEQUENCE [LARGE SCALE GENOMIC DNA]</scope>
    <source>
        <strain evidence="2 3">NCTC11388</strain>
    </source>
</reference>
<feature type="signal peptide" evidence="1">
    <location>
        <begin position="1"/>
        <end position="21"/>
    </location>
</feature>
<gene>
    <name evidence="2" type="ORF">NCTC11388_02018</name>
</gene>
<evidence type="ECO:0000256" key="1">
    <source>
        <dbReference type="SAM" id="SignalP"/>
    </source>
</evidence>
<dbReference type="EMBL" id="UGYW01000002">
    <property type="protein sequence ID" value="SUJ09859.1"/>
    <property type="molecule type" value="Genomic_DNA"/>
</dbReference>
<accession>A0A380C159</accession>
<dbReference type="RefSeq" id="WP_115169997.1">
    <property type="nucleotide sequence ID" value="NZ_UGYW01000002.1"/>
</dbReference>
<protein>
    <submittedName>
        <fullName evidence="2">Uncharacterized protein</fullName>
    </submittedName>
</protein>
<organism evidence="2 3">
    <name type="scientific">Sphingobacterium spiritivorum</name>
    <name type="common">Flavobacterium spiritivorum</name>
    <dbReference type="NCBI Taxonomy" id="258"/>
    <lineage>
        <taxon>Bacteria</taxon>
        <taxon>Pseudomonadati</taxon>
        <taxon>Bacteroidota</taxon>
        <taxon>Sphingobacteriia</taxon>
        <taxon>Sphingobacteriales</taxon>
        <taxon>Sphingobacteriaceae</taxon>
        <taxon>Sphingobacterium</taxon>
    </lineage>
</organism>
<dbReference type="AlphaFoldDB" id="A0A380C159"/>
<dbReference type="Proteomes" id="UP000254893">
    <property type="component" value="Unassembled WGS sequence"/>
</dbReference>
<feature type="chain" id="PRO_5016607603" evidence="1">
    <location>
        <begin position="22"/>
        <end position="111"/>
    </location>
</feature>